<dbReference type="PROSITE" id="PS51186">
    <property type="entry name" value="GNAT"/>
    <property type="match status" value="1"/>
</dbReference>
<evidence type="ECO:0000259" key="1">
    <source>
        <dbReference type="PROSITE" id="PS51186"/>
    </source>
</evidence>
<evidence type="ECO:0000313" key="3">
    <source>
        <dbReference type="Proteomes" id="UP000606653"/>
    </source>
</evidence>
<dbReference type="Pfam" id="PF00583">
    <property type="entry name" value="Acetyltransf_1"/>
    <property type="match status" value="1"/>
</dbReference>
<dbReference type="InterPro" id="IPR016181">
    <property type="entry name" value="Acyl_CoA_acyltransferase"/>
</dbReference>
<feature type="domain" description="N-acetyltransferase" evidence="1">
    <location>
        <begin position="9"/>
        <end position="183"/>
    </location>
</feature>
<proteinExistence type="predicted"/>
<gene>
    <name evidence="2" type="primary">yrkN</name>
    <name evidence="2" type="ORF">GCM10010969_10170</name>
</gene>
<dbReference type="RefSeq" id="WP_018976999.1">
    <property type="nucleotide sequence ID" value="NZ_BMLN01000002.1"/>
</dbReference>
<protein>
    <recommendedName>
        <fullName evidence="1">N-acetyltransferase domain-containing protein</fullName>
    </recommendedName>
</protein>
<dbReference type="SUPFAM" id="SSF55729">
    <property type="entry name" value="Acyl-CoA N-acyltransferases (Nat)"/>
    <property type="match status" value="1"/>
</dbReference>
<dbReference type="InterPro" id="IPR000182">
    <property type="entry name" value="GNAT_dom"/>
</dbReference>
<comment type="caution">
    <text evidence="2">The sequence shown here is derived from an EMBL/GenBank/DDBJ whole genome shotgun (WGS) entry which is preliminary data.</text>
</comment>
<accession>A0ABQ2KY39</accession>
<dbReference type="Gene3D" id="3.40.630.30">
    <property type="match status" value="1"/>
</dbReference>
<dbReference type="Proteomes" id="UP000606653">
    <property type="component" value="Unassembled WGS sequence"/>
</dbReference>
<dbReference type="CDD" id="cd04301">
    <property type="entry name" value="NAT_SF"/>
    <property type="match status" value="1"/>
</dbReference>
<evidence type="ECO:0000313" key="2">
    <source>
        <dbReference type="EMBL" id="GGN94957.1"/>
    </source>
</evidence>
<reference evidence="3" key="1">
    <citation type="journal article" date="2019" name="Int. J. Syst. Evol. Microbiol.">
        <title>The Global Catalogue of Microorganisms (GCM) 10K type strain sequencing project: providing services to taxonomists for standard genome sequencing and annotation.</title>
        <authorList>
            <consortium name="The Broad Institute Genomics Platform"/>
            <consortium name="The Broad Institute Genome Sequencing Center for Infectious Disease"/>
            <person name="Wu L."/>
            <person name="Ma J."/>
        </authorList>
    </citation>
    <scope>NUCLEOTIDE SEQUENCE [LARGE SCALE GENOMIC DNA]</scope>
    <source>
        <strain evidence="3">CGMCC 1.6964</strain>
    </source>
</reference>
<organism evidence="2 3">
    <name type="scientific">Saccharibacillus kuerlensis</name>
    <dbReference type="NCBI Taxonomy" id="459527"/>
    <lineage>
        <taxon>Bacteria</taxon>
        <taxon>Bacillati</taxon>
        <taxon>Bacillota</taxon>
        <taxon>Bacilli</taxon>
        <taxon>Bacillales</taxon>
        <taxon>Paenibacillaceae</taxon>
        <taxon>Saccharibacillus</taxon>
    </lineage>
</organism>
<dbReference type="EMBL" id="BMLN01000002">
    <property type="protein sequence ID" value="GGN94957.1"/>
    <property type="molecule type" value="Genomic_DNA"/>
</dbReference>
<name>A0ABQ2KY39_9BACL</name>
<keyword evidence="3" id="KW-1185">Reference proteome</keyword>
<sequence length="183" mass="20614">MNTKKAAKITLAALETSDLPEFKKKLQEAFAISVIETFGTNENEPIPPDSDIEASLDAPGAVGHHIIQNGNKVGGAIVRIDSKTHHNSLDFFYVSPEYHSSGIGLAAWHAIEAQYPDTVLWETGTPYFEKRNIHFYVNKCGFHIVEFYNKYHPDPHSPDHGHNDESPFPGEDDFFKFEKVMKK</sequence>